<proteinExistence type="predicted"/>
<dbReference type="Gene3D" id="1.20.1050.10">
    <property type="match status" value="1"/>
</dbReference>
<gene>
    <name evidence="2" type="ORF">COA71_10860</name>
</gene>
<comment type="caution">
    <text evidence="2">The sequence shown here is derived from an EMBL/GenBank/DDBJ whole genome shotgun (WGS) entry which is preliminary data.</text>
</comment>
<evidence type="ECO:0000313" key="3">
    <source>
        <dbReference type="Proteomes" id="UP000228987"/>
    </source>
</evidence>
<accession>A0A2A5C9B4</accession>
<name>A0A2A5C9B4_9GAMM</name>
<feature type="domain" description="GST N-terminal" evidence="1">
    <location>
        <begin position="6"/>
        <end position="86"/>
    </location>
</feature>
<sequence>MIMSKPKLISGDRNYSSSSLRVWLLLNEFEITFDETIIKLFQSDSVEKIAMFSPSLQLPVFIHDSIKVWDSLAICEYINETFLESRAWPQHARKKAVARSIANELHADFQHFKKDWPMNCQLKARMKNSSSTEKEIGRLDAIIYCCRNNFGDGGIYLFGQFSIADCMLAPIAVALNAYGANLSLLSKKYIQALLSNPNIEWWLEQAEKEVETELQNINWEKFA</sequence>
<dbReference type="GO" id="GO:0004364">
    <property type="term" value="F:glutathione transferase activity"/>
    <property type="evidence" value="ECO:0007669"/>
    <property type="project" value="TreeGrafter"/>
</dbReference>
<dbReference type="Proteomes" id="UP000228987">
    <property type="component" value="Unassembled WGS sequence"/>
</dbReference>
<dbReference type="PROSITE" id="PS50404">
    <property type="entry name" value="GST_NTER"/>
    <property type="match status" value="1"/>
</dbReference>
<dbReference type="PANTHER" id="PTHR42673:SF4">
    <property type="entry name" value="MALEYLACETOACETATE ISOMERASE"/>
    <property type="match status" value="1"/>
</dbReference>
<dbReference type="InterPro" id="IPR036282">
    <property type="entry name" value="Glutathione-S-Trfase_C_sf"/>
</dbReference>
<evidence type="ECO:0000313" key="2">
    <source>
        <dbReference type="EMBL" id="PCJ40353.1"/>
    </source>
</evidence>
<dbReference type="CDD" id="cd03043">
    <property type="entry name" value="GST_N_1"/>
    <property type="match status" value="1"/>
</dbReference>
<dbReference type="SUPFAM" id="SSF52833">
    <property type="entry name" value="Thioredoxin-like"/>
    <property type="match status" value="1"/>
</dbReference>
<dbReference type="PANTHER" id="PTHR42673">
    <property type="entry name" value="MALEYLACETOACETATE ISOMERASE"/>
    <property type="match status" value="1"/>
</dbReference>
<dbReference type="InterPro" id="IPR004045">
    <property type="entry name" value="Glutathione_S-Trfase_N"/>
</dbReference>
<keyword evidence="2" id="KW-0808">Transferase</keyword>
<dbReference type="SUPFAM" id="SSF47616">
    <property type="entry name" value="GST C-terminal domain-like"/>
    <property type="match status" value="1"/>
</dbReference>
<dbReference type="Gene3D" id="3.40.30.10">
    <property type="entry name" value="Glutaredoxin"/>
    <property type="match status" value="1"/>
</dbReference>
<dbReference type="GO" id="GO:0006749">
    <property type="term" value="P:glutathione metabolic process"/>
    <property type="evidence" value="ECO:0007669"/>
    <property type="project" value="TreeGrafter"/>
</dbReference>
<organism evidence="2 3">
    <name type="scientific">SAR86 cluster bacterium</name>
    <dbReference type="NCBI Taxonomy" id="2030880"/>
    <lineage>
        <taxon>Bacteria</taxon>
        <taxon>Pseudomonadati</taxon>
        <taxon>Pseudomonadota</taxon>
        <taxon>Gammaproteobacteria</taxon>
        <taxon>SAR86 cluster</taxon>
    </lineage>
</organism>
<dbReference type="AlphaFoldDB" id="A0A2A5C9B4"/>
<evidence type="ECO:0000259" key="1">
    <source>
        <dbReference type="PROSITE" id="PS50404"/>
    </source>
</evidence>
<dbReference type="EMBL" id="NVWI01000009">
    <property type="protein sequence ID" value="PCJ40353.1"/>
    <property type="molecule type" value="Genomic_DNA"/>
</dbReference>
<dbReference type="Pfam" id="PF13409">
    <property type="entry name" value="GST_N_2"/>
    <property type="match status" value="1"/>
</dbReference>
<dbReference type="GO" id="GO:0006559">
    <property type="term" value="P:L-phenylalanine catabolic process"/>
    <property type="evidence" value="ECO:0007669"/>
    <property type="project" value="TreeGrafter"/>
</dbReference>
<dbReference type="GO" id="GO:0016034">
    <property type="term" value="F:maleylacetoacetate isomerase activity"/>
    <property type="evidence" value="ECO:0007669"/>
    <property type="project" value="TreeGrafter"/>
</dbReference>
<dbReference type="InterPro" id="IPR036249">
    <property type="entry name" value="Thioredoxin-like_sf"/>
</dbReference>
<protein>
    <submittedName>
        <fullName evidence="2">Glutathione S-transferase</fullName>
    </submittedName>
</protein>
<reference evidence="3" key="1">
    <citation type="submission" date="2017-08" db="EMBL/GenBank/DDBJ databases">
        <title>A dynamic microbial community with high functional redundancy inhabits the cold, oxic subseafloor aquifer.</title>
        <authorList>
            <person name="Tully B.J."/>
            <person name="Wheat C.G."/>
            <person name="Glazer B.T."/>
            <person name="Huber J.A."/>
        </authorList>
    </citation>
    <scope>NUCLEOTIDE SEQUENCE [LARGE SCALE GENOMIC DNA]</scope>
</reference>